<evidence type="ECO:0000256" key="9">
    <source>
        <dbReference type="ARBA" id="ARBA00061644"/>
    </source>
</evidence>
<dbReference type="InterPro" id="IPR003439">
    <property type="entry name" value="ABC_transporter-like_ATP-bd"/>
</dbReference>
<evidence type="ECO:0000256" key="6">
    <source>
        <dbReference type="ARBA" id="ARBA00022840"/>
    </source>
</evidence>
<dbReference type="GO" id="GO:0005886">
    <property type="term" value="C:plasma membrane"/>
    <property type="evidence" value="ECO:0007669"/>
    <property type="project" value="UniProtKB-SubCell"/>
</dbReference>
<dbReference type="FunFam" id="3.40.50.300:FF:000299">
    <property type="entry name" value="ABC transporter ATP-binding protein/permease"/>
    <property type="match status" value="1"/>
</dbReference>
<keyword evidence="7 10" id="KW-1133">Transmembrane helix</keyword>
<name>A0A261GAZ5_9BIFI</name>
<dbReference type="InterPro" id="IPR017871">
    <property type="entry name" value="ABC_transporter-like_CS"/>
</dbReference>
<keyword evidence="2" id="KW-0813">Transport</keyword>
<reference evidence="13 14" key="1">
    <citation type="journal article" date="2017" name="BMC Genomics">
        <title>Comparative genomic and phylogenomic analyses of the Bifidobacteriaceae family.</title>
        <authorList>
            <person name="Lugli G.A."/>
            <person name="Milani C."/>
            <person name="Turroni F."/>
            <person name="Duranti S."/>
            <person name="Mancabelli L."/>
            <person name="Mangifesta M."/>
            <person name="Ferrario C."/>
            <person name="Modesto M."/>
            <person name="Mattarelli P."/>
            <person name="Jiri K."/>
            <person name="van Sinderen D."/>
            <person name="Ventura M."/>
        </authorList>
    </citation>
    <scope>NUCLEOTIDE SEQUENCE [LARGE SCALE GENOMIC DNA]</scope>
    <source>
        <strain evidence="13 14">DSM 100216</strain>
    </source>
</reference>
<dbReference type="GO" id="GO:0005524">
    <property type="term" value="F:ATP binding"/>
    <property type="evidence" value="ECO:0007669"/>
    <property type="project" value="UniProtKB-KW"/>
</dbReference>
<keyword evidence="6" id="KW-0067">ATP-binding</keyword>
<dbReference type="GO" id="GO:0015421">
    <property type="term" value="F:ABC-type oligopeptide transporter activity"/>
    <property type="evidence" value="ECO:0007669"/>
    <property type="project" value="TreeGrafter"/>
</dbReference>
<dbReference type="InterPro" id="IPR027417">
    <property type="entry name" value="P-loop_NTPase"/>
</dbReference>
<dbReference type="GO" id="GO:0016887">
    <property type="term" value="F:ATP hydrolysis activity"/>
    <property type="evidence" value="ECO:0007669"/>
    <property type="project" value="InterPro"/>
</dbReference>
<dbReference type="PANTHER" id="PTHR43394:SF1">
    <property type="entry name" value="ATP-BINDING CASSETTE SUB-FAMILY B MEMBER 10, MITOCHONDRIAL"/>
    <property type="match status" value="1"/>
</dbReference>
<evidence type="ECO:0000313" key="14">
    <source>
        <dbReference type="Proteomes" id="UP000216057"/>
    </source>
</evidence>
<dbReference type="PROSITE" id="PS50929">
    <property type="entry name" value="ABC_TM1F"/>
    <property type="match status" value="1"/>
</dbReference>
<organism evidence="13 14">
    <name type="scientific">Bifidobacterium eulemuris</name>
    <dbReference type="NCBI Taxonomy" id="1765219"/>
    <lineage>
        <taxon>Bacteria</taxon>
        <taxon>Bacillati</taxon>
        <taxon>Actinomycetota</taxon>
        <taxon>Actinomycetes</taxon>
        <taxon>Bifidobacteriales</taxon>
        <taxon>Bifidobacteriaceae</taxon>
        <taxon>Bifidobacterium</taxon>
    </lineage>
</organism>
<evidence type="ECO:0000259" key="11">
    <source>
        <dbReference type="PROSITE" id="PS50893"/>
    </source>
</evidence>
<keyword evidence="4 10" id="KW-0812">Transmembrane</keyword>
<evidence type="ECO:0000256" key="4">
    <source>
        <dbReference type="ARBA" id="ARBA00022692"/>
    </source>
</evidence>
<dbReference type="Pfam" id="PF00664">
    <property type="entry name" value="ABC_membrane"/>
    <property type="match status" value="1"/>
</dbReference>
<keyword evidence="8 10" id="KW-0472">Membrane</keyword>
<evidence type="ECO:0000256" key="1">
    <source>
        <dbReference type="ARBA" id="ARBA00004651"/>
    </source>
</evidence>
<feature type="domain" description="ABC transporter" evidence="11">
    <location>
        <begin position="374"/>
        <end position="609"/>
    </location>
</feature>
<dbReference type="PROSITE" id="PS50893">
    <property type="entry name" value="ABC_TRANSPORTER_2"/>
    <property type="match status" value="1"/>
</dbReference>
<proteinExistence type="inferred from homology"/>
<evidence type="ECO:0000256" key="7">
    <source>
        <dbReference type="ARBA" id="ARBA00022989"/>
    </source>
</evidence>
<evidence type="ECO:0000256" key="10">
    <source>
        <dbReference type="SAM" id="Phobius"/>
    </source>
</evidence>
<feature type="transmembrane region" description="Helical" evidence="10">
    <location>
        <begin position="91"/>
        <end position="112"/>
    </location>
</feature>
<evidence type="ECO:0000256" key="8">
    <source>
        <dbReference type="ARBA" id="ARBA00023136"/>
    </source>
</evidence>
<keyword evidence="5" id="KW-0547">Nucleotide-binding</keyword>
<dbReference type="InterPro" id="IPR011527">
    <property type="entry name" value="ABC1_TM_dom"/>
</dbReference>
<evidence type="ECO:0000256" key="5">
    <source>
        <dbReference type="ARBA" id="ARBA00022741"/>
    </source>
</evidence>
<dbReference type="Gene3D" id="1.20.1560.10">
    <property type="entry name" value="ABC transporter type 1, transmembrane domain"/>
    <property type="match status" value="1"/>
</dbReference>
<dbReference type="InterPro" id="IPR036640">
    <property type="entry name" value="ABC1_TM_sf"/>
</dbReference>
<dbReference type="PANTHER" id="PTHR43394">
    <property type="entry name" value="ATP-DEPENDENT PERMEASE MDL1, MITOCHONDRIAL"/>
    <property type="match status" value="1"/>
</dbReference>
<dbReference type="Gene3D" id="3.40.50.300">
    <property type="entry name" value="P-loop containing nucleotide triphosphate hydrolases"/>
    <property type="match status" value="1"/>
</dbReference>
<feature type="transmembrane region" description="Helical" evidence="10">
    <location>
        <begin position="195"/>
        <end position="212"/>
    </location>
</feature>
<evidence type="ECO:0000313" key="13">
    <source>
        <dbReference type="EMBL" id="OZG68584.1"/>
    </source>
</evidence>
<comment type="caution">
    <text evidence="13">The sequence shown here is derived from an EMBL/GenBank/DDBJ whole genome shotgun (WGS) entry which is preliminary data.</text>
</comment>
<dbReference type="InterPro" id="IPR039421">
    <property type="entry name" value="Type_1_exporter"/>
</dbReference>
<dbReference type="CDD" id="cd07346">
    <property type="entry name" value="ABC_6TM_exporters"/>
    <property type="match status" value="1"/>
</dbReference>
<evidence type="ECO:0000259" key="12">
    <source>
        <dbReference type="PROSITE" id="PS50929"/>
    </source>
</evidence>
<dbReference type="SUPFAM" id="SSF52540">
    <property type="entry name" value="P-loop containing nucleoside triphosphate hydrolases"/>
    <property type="match status" value="1"/>
</dbReference>
<dbReference type="Pfam" id="PF00005">
    <property type="entry name" value="ABC_tran"/>
    <property type="match status" value="1"/>
</dbReference>
<dbReference type="SUPFAM" id="SSF90123">
    <property type="entry name" value="ABC transporter transmembrane region"/>
    <property type="match status" value="1"/>
</dbReference>
<feature type="domain" description="ABC transmembrane type-1" evidence="12">
    <location>
        <begin position="68"/>
        <end position="337"/>
    </location>
</feature>
<gene>
    <name evidence="13" type="ORF">BEUL_0894</name>
</gene>
<dbReference type="AlphaFoldDB" id="A0A261GAZ5"/>
<comment type="subcellular location">
    <subcellularLocation>
        <location evidence="1">Cell membrane</location>
        <topology evidence="1">Multi-pass membrane protein</topology>
    </subcellularLocation>
</comment>
<accession>A0A261GAZ5</accession>
<keyword evidence="3" id="KW-1003">Cell membrane</keyword>
<dbReference type="PROSITE" id="PS00211">
    <property type="entry name" value="ABC_TRANSPORTER_1"/>
    <property type="match status" value="1"/>
</dbReference>
<protein>
    <submittedName>
        <fullName evidence="13">ABC transporter</fullName>
    </submittedName>
</protein>
<dbReference type="InterPro" id="IPR003593">
    <property type="entry name" value="AAA+_ATPase"/>
</dbReference>
<dbReference type="EMBL" id="MWWZ01000005">
    <property type="protein sequence ID" value="OZG68584.1"/>
    <property type="molecule type" value="Genomic_DNA"/>
</dbReference>
<evidence type="ECO:0000256" key="3">
    <source>
        <dbReference type="ARBA" id="ARBA00022475"/>
    </source>
</evidence>
<sequence length="611" mass="67983">MATDKTENSQHVQDIPADTPWSFEEYLAAYRRHAGHPIQILLRLIKGNTGDLFIAMLGLVAKQSPVWVIPIVTRNIINIVTYPEQHSLHEFWLNLGIGLAFVVQNIITNWVFAYHLGKANRSVEQKLRGSLVVKLQQLSIRFHNETQSGRLLSKVMRDVENVETLLDQLFRSLPLVTLDITIAVTVTAFASPKVLLFFVCSVPVAVIALYCFRKPIRETNHDFRSQMERTQAAVAEMIEMIPVTRAHGLQQVEIKQMSRKLAGIHDTGLRLDVVNGVFGATSWVIFQAFQLGCLAFTGYMAWQGQIQVGDVVLFQTYFAQIVNGISSLINLYPVLTKGVESISSIGEILQADDVEQHSILAPTGAIPNDFKGDVEFRNIDFRYSPEYPWVLRDFSLNVPAGQSVALVGDSGSGKSTLLNLLIGFAQPEKGQVLVDGTDLNATDLNTYRHHIAVVPQNTILFSGTLRDNIAYGLDDVDDAAVEQVIREVGLEDVVSELPNGVDTKLGEHGGTLSGGQRQRIAIARALIRNPRIIIFDEATSALDSVSERKVQEATEKMMGRCTTFIVAHRLSTIRNADRIVVMEHGRVIEEGTYDDLMAAHGKFYRLKKLQE</sequence>
<comment type="similarity">
    <text evidence="9">Belongs to the ABC transporter superfamily. Lipid exporter (TC 3.A.1.106) family.</text>
</comment>
<dbReference type="RefSeq" id="WP_211279916.1">
    <property type="nucleotide sequence ID" value="NZ_CP062938.1"/>
</dbReference>
<dbReference type="Proteomes" id="UP000216057">
    <property type="component" value="Unassembled WGS sequence"/>
</dbReference>
<evidence type="ECO:0000256" key="2">
    <source>
        <dbReference type="ARBA" id="ARBA00022448"/>
    </source>
</evidence>
<dbReference type="SMART" id="SM00382">
    <property type="entry name" value="AAA"/>
    <property type="match status" value="1"/>
</dbReference>